<keyword evidence="6" id="KW-0406">Ion transport</keyword>
<dbReference type="KEGG" id="vg:5076405"/>
<dbReference type="PANTHER" id="PTHR11893:SF36">
    <property type="entry name" value="INNEXIN-5"/>
    <property type="match status" value="1"/>
</dbReference>
<dbReference type="Proteomes" id="UP000204242">
    <property type="component" value="Genome"/>
</dbReference>
<dbReference type="GO" id="GO:0005243">
    <property type="term" value="F:gap junction channel activity"/>
    <property type="evidence" value="ECO:0007669"/>
    <property type="project" value="TreeGrafter"/>
</dbReference>
<dbReference type="PANTHER" id="PTHR11893">
    <property type="entry name" value="INNEXIN"/>
    <property type="match status" value="1"/>
</dbReference>
<dbReference type="GO" id="GO:0005886">
    <property type="term" value="C:plasma membrane"/>
    <property type="evidence" value="ECO:0007669"/>
    <property type="project" value="UniProtKB-SubCell"/>
</dbReference>
<evidence type="ECO:0000256" key="1">
    <source>
        <dbReference type="ARBA" id="ARBA00004651"/>
    </source>
</evidence>
<proteinExistence type="predicted"/>
<keyword evidence="4 9" id="KW-0812">Transmembrane</keyword>
<evidence type="ECO:0000256" key="6">
    <source>
        <dbReference type="ARBA" id="ARBA00023065"/>
    </source>
</evidence>
<accession>A2Q0Q0</accession>
<dbReference type="EMBL" id="AB291209">
    <property type="protein sequence ID" value="BAF45765.1"/>
    <property type="molecule type" value="Genomic_DNA"/>
</dbReference>
<evidence type="ECO:0000256" key="7">
    <source>
        <dbReference type="ARBA" id="ARBA00023136"/>
    </source>
</evidence>
<reference evidence="10 11" key="1">
    <citation type="journal article" date="2007" name="Virology">
        <title>Shared and species-specific features among ichnovirus genomes.</title>
        <authorList>
            <person name="Tanaka K."/>
            <person name="Lapointe R."/>
            <person name="Barney W.E."/>
            <person name="Makkay A.M."/>
            <person name="Stoltz D."/>
            <person name="Cusson M."/>
            <person name="Webb B.A."/>
        </authorList>
    </citation>
    <scope>NUCLEOTIDE SEQUENCE [LARGE SCALE GENOMIC DNA]</scope>
</reference>
<sequence length="114" mass="13428">MLLDVLMKICLLTHNPLNEKIYRFLWLWMHLVAIVRLLVIVYRIITIFSSSFRFYLFRLTSTMNSADDIQQLYNKLHIGDWFFLLLLHKNVNGQAYKELITKLAKHGDSGASDP</sequence>
<keyword evidence="7 9" id="KW-0472">Membrane</keyword>
<dbReference type="Pfam" id="PF00876">
    <property type="entry name" value="Innexin"/>
    <property type="match status" value="1"/>
</dbReference>
<evidence type="ECO:0000256" key="4">
    <source>
        <dbReference type="ARBA" id="ARBA00022692"/>
    </source>
</evidence>
<evidence type="ECO:0000256" key="3">
    <source>
        <dbReference type="ARBA" id="ARBA00022475"/>
    </source>
</evidence>
<dbReference type="RefSeq" id="YP_001031356.1">
    <property type="nucleotide sequence ID" value="NC_008998.1"/>
</dbReference>
<keyword evidence="8" id="KW-0407">Ion channel</keyword>
<dbReference type="GeneID" id="5076405"/>
<dbReference type="InterPro" id="IPR000990">
    <property type="entry name" value="Innexin"/>
</dbReference>
<evidence type="ECO:0000256" key="2">
    <source>
        <dbReference type="ARBA" id="ARBA00022448"/>
    </source>
</evidence>
<dbReference type="GO" id="GO:0034220">
    <property type="term" value="P:monoatomic ion transmembrane transport"/>
    <property type="evidence" value="ECO:0007669"/>
    <property type="project" value="UniProtKB-KW"/>
</dbReference>
<keyword evidence="2" id="KW-0813">Transport</keyword>
<evidence type="ECO:0000256" key="8">
    <source>
        <dbReference type="ARBA" id="ARBA00023303"/>
    </source>
</evidence>
<evidence type="ECO:0000256" key="5">
    <source>
        <dbReference type="ARBA" id="ARBA00022989"/>
    </source>
</evidence>
<keyword evidence="5 9" id="KW-1133">Transmembrane helix</keyword>
<organism evidence="10 11">
    <name type="scientific">Ichnoviriform fugitivi</name>
    <dbReference type="NCBI Taxonomy" id="265522"/>
    <lineage>
        <taxon>Viruses</taxon>
        <taxon>Viruses incertae sedis</taxon>
        <taxon>Polydnaviriformidae</taxon>
        <taxon>Ichnoviriform</taxon>
    </lineage>
</organism>
<evidence type="ECO:0000256" key="9">
    <source>
        <dbReference type="SAM" id="Phobius"/>
    </source>
</evidence>
<feature type="transmembrane region" description="Helical" evidence="9">
    <location>
        <begin position="25"/>
        <end position="45"/>
    </location>
</feature>
<dbReference type="PROSITE" id="PS51013">
    <property type="entry name" value="PANNEXIN"/>
    <property type="match status" value="1"/>
</dbReference>
<protein>
    <submittedName>
        <fullName evidence="10">G1.4</fullName>
    </submittedName>
</protein>
<keyword evidence="3" id="KW-1003">Cell membrane</keyword>
<name>A2Q0Q0_9VIRU</name>
<evidence type="ECO:0000313" key="10">
    <source>
        <dbReference type="EMBL" id="BAF45765.1"/>
    </source>
</evidence>
<evidence type="ECO:0000313" key="11">
    <source>
        <dbReference type="Proteomes" id="UP000204242"/>
    </source>
</evidence>
<comment type="subcellular location">
    <subcellularLocation>
        <location evidence="1">Cell membrane</location>
        <topology evidence="1">Multi-pass membrane protein</topology>
    </subcellularLocation>
</comment>